<dbReference type="PANTHER" id="PTHR11715:SF3">
    <property type="entry name" value="GLYCINE CLEAVAGE SYSTEM H PROTEIN-RELATED"/>
    <property type="match status" value="1"/>
</dbReference>
<reference evidence="8" key="1">
    <citation type="submission" date="2016-05" db="EMBL/GenBank/DDBJ databases">
        <title>Comparative genomics of biotechnologically important yeasts.</title>
        <authorList>
            <consortium name="DOE Joint Genome Institute"/>
            <person name="Riley R."/>
            <person name="Haridas S."/>
            <person name="Wolfe K.H."/>
            <person name="Lopes M.R."/>
            <person name="Hittinger C.T."/>
            <person name="Goker M."/>
            <person name="Salamov A."/>
            <person name="Wisecaver J."/>
            <person name="Long T.M."/>
            <person name="Aerts A.L."/>
            <person name="Barry K."/>
            <person name="Choi C."/>
            <person name="Clum A."/>
            <person name="Coughlan A.Y."/>
            <person name="Deshpande S."/>
            <person name="Douglass A.P."/>
            <person name="Hanson S.J."/>
            <person name="Klenk H.-P."/>
            <person name="Labutti K."/>
            <person name="Lapidus A."/>
            <person name="Lindquist E."/>
            <person name="Lipzen A."/>
            <person name="Meier-Kolthoff J.P."/>
            <person name="Ohm R.A."/>
            <person name="Otillar R.P."/>
            <person name="Pangilinan J."/>
            <person name="Peng Y."/>
            <person name="Rokas A."/>
            <person name="Rosa C.A."/>
            <person name="Scheuner C."/>
            <person name="Sibirny A.A."/>
            <person name="Slot J.C."/>
            <person name="Stielow J.B."/>
            <person name="Sun H."/>
            <person name="Kurtzman C.P."/>
            <person name="Blackwell M."/>
            <person name="Grigoriev I.V."/>
            <person name="Jeffries T.W."/>
        </authorList>
    </citation>
    <scope>NUCLEOTIDE SEQUENCE [LARGE SCALE GENOMIC DNA]</scope>
    <source>
        <strain evidence="8">NRRL Y-12698</strain>
    </source>
</reference>
<accession>A0A1E3QHJ2</accession>
<gene>
    <name evidence="7" type="ORF">BABINDRAFT_42055</name>
</gene>
<feature type="modified residue" description="N6-lipoyllysine" evidence="4">
    <location>
        <position position="104"/>
    </location>
</feature>
<comment type="similarity">
    <text evidence="1 5">Belongs to the GcvH family.</text>
</comment>
<dbReference type="STRING" id="984486.A0A1E3QHJ2"/>
<dbReference type="PROSITE" id="PS00189">
    <property type="entry name" value="LIPOYL"/>
    <property type="match status" value="1"/>
</dbReference>
<keyword evidence="2 4" id="KW-0450">Lipoyl</keyword>
<evidence type="ECO:0000256" key="2">
    <source>
        <dbReference type="ARBA" id="ARBA00022823"/>
    </source>
</evidence>
<dbReference type="HAMAP" id="MF_00272">
    <property type="entry name" value="GcvH"/>
    <property type="match status" value="1"/>
</dbReference>
<dbReference type="InterPro" id="IPR003016">
    <property type="entry name" value="2-oxoA_DH_lipoyl-BS"/>
</dbReference>
<organism evidence="7 8">
    <name type="scientific">Babjeviella inositovora NRRL Y-12698</name>
    <dbReference type="NCBI Taxonomy" id="984486"/>
    <lineage>
        <taxon>Eukaryota</taxon>
        <taxon>Fungi</taxon>
        <taxon>Dikarya</taxon>
        <taxon>Ascomycota</taxon>
        <taxon>Saccharomycotina</taxon>
        <taxon>Pichiomycetes</taxon>
        <taxon>Serinales incertae sedis</taxon>
        <taxon>Babjeviella</taxon>
    </lineage>
</organism>
<dbReference type="EMBL" id="KV454442">
    <property type="protein sequence ID" value="ODQ77161.1"/>
    <property type="molecule type" value="Genomic_DNA"/>
</dbReference>
<dbReference type="GO" id="GO:0019464">
    <property type="term" value="P:glycine decarboxylation via glycine cleavage system"/>
    <property type="evidence" value="ECO:0007669"/>
    <property type="project" value="UniProtKB-UniRule"/>
</dbReference>
<keyword evidence="8" id="KW-1185">Reference proteome</keyword>
<dbReference type="AlphaFoldDB" id="A0A1E3QHJ2"/>
<evidence type="ECO:0000256" key="3">
    <source>
        <dbReference type="ARBA" id="ARBA00022946"/>
    </source>
</evidence>
<evidence type="ECO:0000256" key="5">
    <source>
        <dbReference type="RuleBase" id="RU364055"/>
    </source>
</evidence>
<dbReference type="NCBIfam" id="NF002270">
    <property type="entry name" value="PRK01202.1"/>
    <property type="match status" value="1"/>
</dbReference>
<dbReference type="GO" id="GO:0006730">
    <property type="term" value="P:one-carbon metabolic process"/>
    <property type="evidence" value="ECO:0007669"/>
    <property type="project" value="EnsemblFungi"/>
</dbReference>
<evidence type="ECO:0000313" key="8">
    <source>
        <dbReference type="Proteomes" id="UP000094336"/>
    </source>
</evidence>
<dbReference type="CDD" id="cd06848">
    <property type="entry name" value="GCS_H"/>
    <property type="match status" value="1"/>
</dbReference>
<dbReference type="OrthoDB" id="10264154at2759"/>
<dbReference type="GeneID" id="30149907"/>
<evidence type="ECO:0000313" key="7">
    <source>
        <dbReference type="EMBL" id="ODQ77161.1"/>
    </source>
</evidence>
<feature type="domain" description="Lipoyl-binding" evidence="6">
    <location>
        <begin position="63"/>
        <end position="145"/>
    </location>
</feature>
<dbReference type="Gene3D" id="2.40.50.100">
    <property type="match status" value="1"/>
</dbReference>
<dbReference type="RefSeq" id="XP_018982489.1">
    <property type="nucleotide sequence ID" value="XM_019132054.1"/>
</dbReference>
<dbReference type="GO" id="GO:0005739">
    <property type="term" value="C:mitochondrion"/>
    <property type="evidence" value="ECO:0007669"/>
    <property type="project" value="UniProtKB-SubCell"/>
</dbReference>
<dbReference type="InterPro" id="IPR000089">
    <property type="entry name" value="Biotin_lipoyl"/>
</dbReference>
<comment type="subunit">
    <text evidence="5">The glycine cleavage system is composed of four proteins: P, T, L and H.</text>
</comment>
<dbReference type="PROSITE" id="PS50968">
    <property type="entry name" value="BIOTINYL_LIPOYL"/>
    <property type="match status" value="1"/>
</dbReference>
<evidence type="ECO:0000259" key="6">
    <source>
        <dbReference type="PROSITE" id="PS50968"/>
    </source>
</evidence>
<dbReference type="InterPro" id="IPR017453">
    <property type="entry name" value="GCV_H_sub"/>
</dbReference>
<evidence type="ECO:0000256" key="4">
    <source>
        <dbReference type="PIRSR" id="PIRSR617453-50"/>
    </source>
</evidence>
<dbReference type="Pfam" id="PF01597">
    <property type="entry name" value="GCV_H"/>
    <property type="match status" value="1"/>
</dbReference>
<protein>
    <recommendedName>
        <fullName evidence="5">Glycine cleavage system H protein</fullName>
    </recommendedName>
</protein>
<dbReference type="GO" id="GO:0031405">
    <property type="term" value="F:lipoic acid binding"/>
    <property type="evidence" value="ECO:0007669"/>
    <property type="project" value="EnsemblFungi"/>
</dbReference>
<sequence length="173" mass="18728">MLSIFARSAVRAPVRIQASAVFSRFQSTLNQINKDSVVGQFSAQLSVKYTAEHEWLASAPDGTTYVGITKYAADALGDATFIELPTVGDVVEIGDSIGSVESVKSASEVYAPISGEVLAVNEELEANPQLINEDPMGNGWFVKIKVADVKELETNEELLSEAQYQESLSEEDH</sequence>
<dbReference type="GO" id="GO:0009249">
    <property type="term" value="P:protein lipoylation"/>
    <property type="evidence" value="ECO:0007669"/>
    <property type="project" value="EnsemblFungi"/>
</dbReference>
<dbReference type="Proteomes" id="UP000094336">
    <property type="component" value="Unassembled WGS sequence"/>
</dbReference>
<comment type="subcellular location">
    <subcellularLocation>
        <location evidence="5">Mitochondrion</location>
    </subcellularLocation>
</comment>
<dbReference type="SUPFAM" id="SSF51230">
    <property type="entry name" value="Single hybrid motif"/>
    <property type="match status" value="1"/>
</dbReference>
<dbReference type="NCBIfam" id="TIGR00527">
    <property type="entry name" value="gcvH"/>
    <property type="match status" value="1"/>
</dbReference>
<comment type="cofactor">
    <cofactor evidence="5">
        <name>(R)-lipoate</name>
        <dbReference type="ChEBI" id="CHEBI:83088"/>
    </cofactor>
    <text evidence="5">Binds 1 lipoyl cofactor covalently.</text>
</comment>
<comment type="function">
    <text evidence="5">The H protein shuttles the methylamine group of glycine from the P protein to the T protein.</text>
</comment>
<dbReference type="InterPro" id="IPR011053">
    <property type="entry name" value="Single_hybrid_motif"/>
</dbReference>
<dbReference type="PANTHER" id="PTHR11715">
    <property type="entry name" value="GLYCINE CLEAVAGE SYSTEM H PROTEIN"/>
    <property type="match status" value="1"/>
</dbReference>
<keyword evidence="3 5" id="KW-0809">Transit peptide</keyword>
<dbReference type="InterPro" id="IPR002930">
    <property type="entry name" value="GCV_H"/>
</dbReference>
<name>A0A1E3QHJ2_9ASCO</name>
<keyword evidence="5" id="KW-0496">Mitochondrion</keyword>
<dbReference type="InterPro" id="IPR033753">
    <property type="entry name" value="GCV_H/Fam206"/>
</dbReference>
<proteinExistence type="inferred from homology"/>
<evidence type="ECO:0000256" key="1">
    <source>
        <dbReference type="ARBA" id="ARBA00009249"/>
    </source>
</evidence>
<dbReference type="GO" id="GO:0005960">
    <property type="term" value="C:glycine cleavage complex"/>
    <property type="evidence" value="ECO:0007669"/>
    <property type="project" value="UniProtKB-UniRule"/>
</dbReference>